<dbReference type="Gene3D" id="3.30.530.20">
    <property type="match status" value="1"/>
</dbReference>
<dbReference type="InterPro" id="IPR023393">
    <property type="entry name" value="START-like_dom_sf"/>
</dbReference>
<evidence type="ECO:0000313" key="2">
    <source>
        <dbReference type="Proteomes" id="UP001519288"/>
    </source>
</evidence>
<organism evidence="1 2">
    <name type="scientific">Paenibacillus shirakamiensis</name>
    <dbReference type="NCBI Taxonomy" id="1265935"/>
    <lineage>
        <taxon>Bacteria</taxon>
        <taxon>Bacillati</taxon>
        <taxon>Bacillota</taxon>
        <taxon>Bacilli</taxon>
        <taxon>Bacillales</taxon>
        <taxon>Paenibacillaceae</taxon>
        <taxon>Paenibacillus</taxon>
    </lineage>
</organism>
<dbReference type="SUPFAM" id="SSF55961">
    <property type="entry name" value="Bet v1-like"/>
    <property type="match status" value="1"/>
</dbReference>
<evidence type="ECO:0000313" key="1">
    <source>
        <dbReference type="EMBL" id="MBP2001470.1"/>
    </source>
</evidence>
<dbReference type="Proteomes" id="UP001519288">
    <property type="component" value="Unassembled WGS sequence"/>
</dbReference>
<dbReference type="EMBL" id="JAGGLD010000004">
    <property type="protein sequence ID" value="MBP2001470.1"/>
    <property type="molecule type" value="Genomic_DNA"/>
</dbReference>
<gene>
    <name evidence="1" type="ORF">J2Z69_002515</name>
</gene>
<name>A0ABS4JIC4_9BACL</name>
<sequence>MKRVMQGPIGMGETVTFEATHFGIRQRLTSKITEYDAPRLFVDTMQKGAFKSLRHVHEFVQREDYTLMTDTLYLEAPFGIVGKIAEKAVLQRYMKNFLIYRNRQLKKLIESKGE</sequence>
<proteinExistence type="predicted"/>
<accession>A0ABS4JIC4</accession>
<reference evidence="1 2" key="1">
    <citation type="submission" date="2021-03" db="EMBL/GenBank/DDBJ databases">
        <title>Genomic Encyclopedia of Type Strains, Phase IV (KMG-IV): sequencing the most valuable type-strain genomes for metagenomic binning, comparative biology and taxonomic classification.</title>
        <authorList>
            <person name="Goeker M."/>
        </authorList>
    </citation>
    <scope>NUCLEOTIDE SEQUENCE [LARGE SCALE GENOMIC DNA]</scope>
    <source>
        <strain evidence="1 2">DSM 26806</strain>
    </source>
</reference>
<dbReference type="RefSeq" id="WP_342591588.1">
    <property type="nucleotide sequence ID" value="NZ_JAGGLD010000004.1"/>
</dbReference>
<keyword evidence="2" id="KW-1185">Reference proteome</keyword>
<dbReference type="CDD" id="cd07820">
    <property type="entry name" value="SRPBCC_3"/>
    <property type="match status" value="1"/>
</dbReference>
<protein>
    <submittedName>
        <fullName evidence="1">Ligand-binding SRPBCC domain-containing protein</fullName>
    </submittedName>
</protein>
<comment type="caution">
    <text evidence="1">The sequence shown here is derived from an EMBL/GenBank/DDBJ whole genome shotgun (WGS) entry which is preliminary data.</text>
</comment>